<reference evidence="5" key="1">
    <citation type="journal article" date="2014" name="Front. Microbiol.">
        <title>High frequency of phylogenetically diverse reductive dehalogenase-homologous genes in deep subseafloor sedimentary metagenomes.</title>
        <authorList>
            <person name="Kawai M."/>
            <person name="Futagami T."/>
            <person name="Toyoda A."/>
            <person name="Takaki Y."/>
            <person name="Nishi S."/>
            <person name="Hori S."/>
            <person name="Arai W."/>
            <person name="Tsubouchi T."/>
            <person name="Morono Y."/>
            <person name="Uchiyama I."/>
            <person name="Ito T."/>
            <person name="Fujiyama A."/>
            <person name="Inagaki F."/>
            <person name="Takami H."/>
        </authorList>
    </citation>
    <scope>NUCLEOTIDE SEQUENCE</scope>
    <source>
        <strain evidence="5">Expedition CK06-06</strain>
    </source>
</reference>
<feature type="domain" description="Carbohydrate kinase PfkB" evidence="4">
    <location>
        <begin position="3"/>
        <end position="110"/>
    </location>
</feature>
<evidence type="ECO:0000256" key="1">
    <source>
        <dbReference type="ARBA" id="ARBA00010688"/>
    </source>
</evidence>
<dbReference type="PANTHER" id="PTHR43085:SF57">
    <property type="entry name" value="CARBOHYDRATE KINASE PFKB DOMAIN-CONTAINING PROTEIN"/>
    <property type="match status" value="1"/>
</dbReference>
<dbReference type="InterPro" id="IPR029056">
    <property type="entry name" value="Ribokinase-like"/>
</dbReference>
<proteinExistence type="inferred from homology"/>
<sequence>VSFDPNLRPQVWADLKQAKERIKEGIRQSDLVRMNTEELEFVTGTNDVRKGSNKILSFGPRVVIITNGEHGSFINTGRLFRFVKAPKVHVVDTTGCGDGFTAAILSRVVHWKKKSRYIWDLNIDEIAEVRYV</sequence>
<name>X1NY91_9ZZZZ</name>
<keyword evidence="3" id="KW-0418">Kinase</keyword>
<evidence type="ECO:0000259" key="4">
    <source>
        <dbReference type="Pfam" id="PF00294"/>
    </source>
</evidence>
<dbReference type="SUPFAM" id="SSF53613">
    <property type="entry name" value="Ribokinase-like"/>
    <property type="match status" value="1"/>
</dbReference>
<dbReference type="Pfam" id="PF00294">
    <property type="entry name" value="PfkB"/>
    <property type="match status" value="1"/>
</dbReference>
<dbReference type="GO" id="GO:0016301">
    <property type="term" value="F:kinase activity"/>
    <property type="evidence" value="ECO:0007669"/>
    <property type="project" value="UniProtKB-KW"/>
</dbReference>
<dbReference type="EMBL" id="BARV01013534">
    <property type="protein sequence ID" value="GAI23629.1"/>
    <property type="molecule type" value="Genomic_DNA"/>
</dbReference>
<dbReference type="InterPro" id="IPR011611">
    <property type="entry name" value="PfkB_dom"/>
</dbReference>
<dbReference type="PANTHER" id="PTHR43085">
    <property type="entry name" value="HEXOKINASE FAMILY MEMBER"/>
    <property type="match status" value="1"/>
</dbReference>
<protein>
    <recommendedName>
        <fullName evidence="4">Carbohydrate kinase PfkB domain-containing protein</fullName>
    </recommendedName>
</protein>
<gene>
    <name evidence="5" type="ORF">S06H3_24370</name>
</gene>
<organism evidence="5">
    <name type="scientific">marine sediment metagenome</name>
    <dbReference type="NCBI Taxonomy" id="412755"/>
    <lineage>
        <taxon>unclassified sequences</taxon>
        <taxon>metagenomes</taxon>
        <taxon>ecological metagenomes</taxon>
    </lineage>
</organism>
<comment type="caution">
    <text evidence="5">The sequence shown here is derived from an EMBL/GenBank/DDBJ whole genome shotgun (WGS) entry which is preliminary data.</text>
</comment>
<evidence type="ECO:0000256" key="2">
    <source>
        <dbReference type="ARBA" id="ARBA00022679"/>
    </source>
</evidence>
<comment type="similarity">
    <text evidence="1">Belongs to the carbohydrate kinase PfkB family.</text>
</comment>
<keyword evidence="2" id="KW-0808">Transferase</keyword>
<accession>X1NY91</accession>
<dbReference type="InterPro" id="IPR050306">
    <property type="entry name" value="PfkB_Carbo_kinase"/>
</dbReference>
<evidence type="ECO:0000313" key="5">
    <source>
        <dbReference type="EMBL" id="GAI23629.1"/>
    </source>
</evidence>
<dbReference type="Gene3D" id="3.40.1190.20">
    <property type="match status" value="1"/>
</dbReference>
<feature type="non-terminal residue" evidence="5">
    <location>
        <position position="1"/>
    </location>
</feature>
<dbReference type="AlphaFoldDB" id="X1NY91"/>
<evidence type="ECO:0000256" key="3">
    <source>
        <dbReference type="ARBA" id="ARBA00022777"/>
    </source>
</evidence>